<feature type="domain" description="Solute-binding protein family 3/N-terminal" evidence="3">
    <location>
        <begin position="46"/>
        <end position="264"/>
    </location>
</feature>
<protein>
    <submittedName>
        <fullName evidence="4">Amino acid ABC transporter substrate-binding protein</fullName>
    </submittedName>
</protein>
<dbReference type="Proteomes" id="UP000324497">
    <property type="component" value="Plasmid pL11827-1"/>
</dbReference>
<geneLocation type="plasmid" evidence="5">
    <name>pl11827-1</name>
</geneLocation>
<dbReference type="SMART" id="SM00062">
    <property type="entry name" value="PBPb"/>
    <property type="match status" value="1"/>
</dbReference>
<keyword evidence="5" id="KW-1185">Reference proteome</keyword>
<evidence type="ECO:0000256" key="2">
    <source>
        <dbReference type="SAM" id="SignalP"/>
    </source>
</evidence>
<gene>
    <name evidence="4" type="ORF">BSQ50_11600</name>
</gene>
<dbReference type="AlphaFoldDB" id="A0A3Q8CHY2"/>
<dbReference type="SUPFAM" id="SSF53850">
    <property type="entry name" value="Periplasmic binding protein-like II"/>
    <property type="match status" value="1"/>
</dbReference>
<dbReference type="RefSeq" id="WP_141055939.1">
    <property type="nucleotide sequence ID" value="NZ_CP018181.1"/>
</dbReference>
<dbReference type="PROSITE" id="PS51257">
    <property type="entry name" value="PROKAR_LIPOPROTEIN"/>
    <property type="match status" value="1"/>
</dbReference>
<accession>A0A3Q8CHY2</accession>
<dbReference type="EMBL" id="CP018181">
    <property type="protein sequence ID" value="AUJ33288.1"/>
    <property type="molecule type" value="Genomic_DNA"/>
</dbReference>
<keyword evidence="4" id="KW-0614">Plasmid</keyword>
<sequence length="272" mass="29490">MKLKKIVSLILLLFITIGLAATLSACSNSSSSKKQTSLEKIKKKGVLTVGMSASTAPYEFHDKNDKIIGSDVTLIKKIAKKIGVKYKIKDMDLDGLLPAMQSGKIDMIVSAMSPTKEREKSADFSKVYYKSTNVFVTKKDDVKKFNANPDLLNSSTVAVINSSTQQQVVQKNFPKATLKLFSKSTDTALAVVNSKADALLVDVPTAALLEKTNSSLVNTNIRKSDGTAGAAVAMPNNSTKDLKNAVNSVITKYKTNYAKWVLEEVKNVKTSE</sequence>
<evidence type="ECO:0000259" key="3">
    <source>
        <dbReference type="SMART" id="SM00062"/>
    </source>
</evidence>
<evidence type="ECO:0000313" key="4">
    <source>
        <dbReference type="EMBL" id="AUJ33288.1"/>
    </source>
</evidence>
<dbReference type="InterPro" id="IPR001638">
    <property type="entry name" value="Solute-binding_3/MltF_N"/>
</dbReference>
<evidence type="ECO:0000256" key="1">
    <source>
        <dbReference type="ARBA" id="ARBA00022729"/>
    </source>
</evidence>
<dbReference type="Pfam" id="PF00497">
    <property type="entry name" value="SBP_bac_3"/>
    <property type="match status" value="1"/>
</dbReference>
<dbReference type="KEGG" id="lng:BSQ50_11600"/>
<name>A0A3Q8CHY2_9LACO</name>
<reference evidence="4 5" key="1">
    <citation type="submission" date="2016-11" db="EMBL/GenBank/DDBJ databases">
        <title>Interaction between Lactobacillus species and yeast in water kefir.</title>
        <authorList>
            <person name="Behr J."/>
            <person name="Xu D."/>
            <person name="Vogel R.F."/>
        </authorList>
    </citation>
    <scope>NUCLEOTIDE SEQUENCE [LARGE SCALE GENOMIC DNA]</scope>
    <source>
        <strain evidence="4 5">TMW 1.1827</strain>
        <plasmid evidence="5">pl11827-1</plasmid>
    </source>
</reference>
<dbReference type="PANTHER" id="PTHR35936:SF17">
    <property type="entry name" value="ARGININE-BINDING EXTRACELLULAR PROTEIN ARTP"/>
    <property type="match status" value="1"/>
</dbReference>
<feature type="signal peptide" evidence="2">
    <location>
        <begin position="1"/>
        <end position="20"/>
    </location>
</feature>
<dbReference type="Gene3D" id="3.40.190.10">
    <property type="entry name" value="Periplasmic binding protein-like II"/>
    <property type="match status" value="2"/>
</dbReference>
<evidence type="ECO:0000313" key="5">
    <source>
        <dbReference type="Proteomes" id="UP000324497"/>
    </source>
</evidence>
<dbReference type="PANTHER" id="PTHR35936">
    <property type="entry name" value="MEMBRANE-BOUND LYTIC MUREIN TRANSGLYCOSYLASE F"/>
    <property type="match status" value="1"/>
</dbReference>
<feature type="chain" id="PRO_5018540195" evidence="2">
    <location>
        <begin position="21"/>
        <end position="272"/>
    </location>
</feature>
<proteinExistence type="predicted"/>
<keyword evidence="1 2" id="KW-0732">Signal</keyword>
<organism evidence="4 5">
    <name type="scientific">Liquorilactobacillus nagelii</name>
    <dbReference type="NCBI Taxonomy" id="82688"/>
    <lineage>
        <taxon>Bacteria</taxon>
        <taxon>Bacillati</taxon>
        <taxon>Bacillota</taxon>
        <taxon>Bacilli</taxon>
        <taxon>Lactobacillales</taxon>
        <taxon>Lactobacillaceae</taxon>
        <taxon>Liquorilactobacillus</taxon>
    </lineage>
</organism>